<dbReference type="OrthoDB" id="8954335at2759"/>
<evidence type="ECO:0000259" key="3">
    <source>
        <dbReference type="Pfam" id="PF04548"/>
    </source>
</evidence>
<dbReference type="Proteomes" id="UP000231279">
    <property type="component" value="Unassembled WGS sequence"/>
</dbReference>
<keyword evidence="5" id="KW-1185">Reference proteome</keyword>
<keyword evidence="2" id="KW-0342">GTP-binding</keyword>
<organism evidence="4 5">
    <name type="scientific">Handroanthus impetiginosus</name>
    <dbReference type="NCBI Taxonomy" id="429701"/>
    <lineage>
        <taxon>Eukaryota</taxon>
        <taxon>Viridiplantae</taxon>
        <taxon>Streptophyta</taxon>
        <taxon>Embryophyta</taxon>
        <taxon>Tracheophyta</taxon>
        <taxon>Spermatophyta</taxon>
        <taxon>Magnoliopsida</taxon>
        <taxon>eudicotyledons</taxon>
        <taxon>Gunneridae</taxon>
        <taxon>Pentapetalae</taxon>
        <taxon>asterids</taxon>
        <taxon>lamiids</taxon>
        <taxon>Lamiales</taxon>
        <taxon>Bignoniaceae</taxon>
        <taxon>Crescentiina</taxon>
        <taxon>Tabebuia alliance</taxon>
        <taxon>Handroanthus</taxon>
    </lineage>
</organism>
<evidence type="ECO:0000313" key="4">
    <source>
        <dbReference type="EMBL" id="PIN04628.1"/>
    </source>
</evidence>
<evidence type="ECO:0000313" key="5">
    <source>
        <dbReference type="Proteomes" id="UP000231279"/>
    </source>
</evidence>
<feature type="domain" description="AIG1-type G" evidence="3">
    <location>
        <begin position="8"/>
        <end position="131"/>
    </location>
</feature>
<dbReference type="SUPFAM" id="SSF52540">
    <property type="entry name" value="P-loop containing nucleoside triphosphate hydrolases"/>
    <property type="match status" value="1"/>
</dbReference>
<dbReference type="PANTHER" id="PTHR10903:SF68">
    <property type="entry name" value="TRANSLOCASE OF CHLOROPLAST 90, CHLOROPLASTIC"/>
    <property type="match status" value="1"/>
</dbReference>
<comment type="caution">
    <text evidence="4">The sequence shown here is derived from an EMBL/GenBank/DDBJ whole genome shotgun (WGS) entry which is preliminary data.</text>
</comment>
<dbReference type="PANTHER" id="PTHR10903">
    <property type="entry name" value="GTPASE, IMAP FAMILY MEMBER-RELATED"/>
    <property type="match status" value="1"/>
</dbReference>
<dbReference type="Pfam" id="PF04548">
    <property type="entry name" value="AIG1"/>
    <property type="match status" value="1"/>
</dbReference>
<dbReference type="GO" id="GO:0003925">
    <property type="term" value="F:G protein activity"/>
    <property type="evidence" value="ECO:0007669"/>
    <property type="project" value="UniProtKB-EC"/>
</dbReference>
<dbReference type="InterPro" id="IPR027417">
    <property type="entry name" value="P-loop_NTPase"/>
</dbReference>
<keyword evidence="1" id="KW-0547">Nucleotide-binding</keyword>
<dbReference type="GO" id="GO:0005525">
    <property type="term" value="F:GTP binding"/>
    <property type="evidence" value="ECO:0007669"/>
    <property type="project" value="UniProtKB-KW"/>
</dbReference>
<dbReference type="EC" id="3.6.5.2" evidence="4"/>
<keyword evidence="4" id="KW-0378">Hydrolase</keyword>
<evidence type="ECO:0000256" key="2">
    <source>
        <dbReference type="ARBA" id="ARBA00023134"/>
    </source>
</evidence>
<dbReference type="GO" id="GO:0045036">
    <property type="term" value="P:protein targeting to chloroplast"/>
    <property type="evidence" value="ECO:0007669"/>
    <property type="project" value="TreeGrafter"/>
</dbReference>
<sequence>MTDAFRPATDQIQEIVGMVNGIRVCFIDTPGLLPTSTNSDSKNRKILHSVKRFIRKSRPDVILYFERLDLINIGYCDFPLLKLITDILGPAIWFSMNLVMTHSSAVLPEGQNGYPVSYDSYVSYCTQVLQQHIHQAIMDTKLENPVLMVENHPSCKVNNSGKKVLPNGQVWMPQFMLLCICTKILGDVNNILEFGDSIQLGPLGNSRLPSLPHLLSSFLKHRVKLSMDGADNEIYELSFSDTEEEDEYDHLPPIRILNKAQFQKLTPSQRKDYLDELDYRETLYLKKQLKQEYARRENKSNDGVPSDVICWERIDVLISE</sequence>
<proteinExistence type="predicted"/>
<dbReference type="InterPro" id="IPR006703">
    <property type="entry name" value="G_AIG1"/>
</dbReference>
<dbReference type="STRING" id="429701.A0A2G9GH77"/>
<dbReference type="EMBL" id="NKXS01005070">
    <property type="protein sequence ID" value="PIN04628.1"/>
    <property type="molecule type" value="Genomic_DNA"/>
</dbReference>
<dbReference type="AlphaFoldDB" id="A0A2G9GH77"/>
<accession>A0A2G9GH77</accession>
<gene>
    <name evidence="4" type="ORF">CDL12_22837</name>
</gene>
<dbReference type="Gene3D" id="3.40.50.300">
    <property type="entry name" value="P-loop containing nucleotide triphosphate hydrolases"/>
    <property type="match status" value="1"/>
</dbReference>
<reference evidence="5" key="1">
    <citation type="journal article" date="2018" name="Gigascience">
        <title>Genome assembly of the Pink Ipe (Handroanthus impetiginosus, Bignoniaceae), a highly valued, ecologically keystone Neotropical timber forest tree.</title>
        <authorList>
            <person name="Silva-Junior O.B."/>
            <person name="Grattapaglia D."/>
            <person name="Novaes E."/>
            <person name="Collevatti R.G."/>
        </authorList>
    </citation>
    <scope>NUCLEOTIDE SEQUENCE [LARGE SCALE GENOMIC DNA]</scope>
    <source>
        <strain evidence="5">cv. UFG-1</strain>
    </source>
</reference>
<evidence type="ECO:0000256" key="1">
    <source>
        <dbReference type="ARBA" id="ARBA00022741"/>
    </source>
</evidence>
<name>A0A2G9GH77_9LAMI</name>
<dbReference type="InterPro" id="IPR045058">
    <property type="entry name" value="GIMA/IAN/Toc"/>
</dbReference>
<protein>
    <submittedName>
        <fullName evidence="4">Small monomeric GTPase</fullName>
        <ecNumber evidence="4">3.6.5.2</ecNumber>
    </submittedName>
</protein>
<dbReference type="GO" id="GO:0009707">
    <property type="term" value="C:chloroplast outer membrane"/>
    <property type="evidence" value="ECO:0007669"/>
    <property type="project" value="TreeGrafter"/>
</dbReference>